<reference evidence="3 4" key="1">
    <citation type="submission" date="2019-11" db="EMBL/GenBank/DDBJ databases">
        <title>Whole genome sequence of Oryza granulata.</title>
        <authorList>
            <person name="Li W."/>
        </authorList>
    </citation>
    <scope>NUCLEOTIDE SEQUENCE [LARGE SCALE GENOMIC DNA]</scope>
    <source>
        <strain evidence="4">cv. Menghai</strain>
        <tissue evidence="3">Leaf</tissue>
    </source>
</reference>
<keyword evidence="4" id="KW-1185">Reference proteome</keyword>
<sequence>MIFVSYEPDSKAYRAYDPVARRVHVSRDIVFDEAAEWSWGGEHDASGNTDFIIEYTSVFHPSVTSVMRSDSGEPSSPPSPKNKTWRLVDLPAGHRPIGLKWVYKLKKDAQGIVVKHKARLVAKGTYHSSGIAHLNQVATEPLLLHWKNSDKSRYPQFHH</sequence>
<dbReference type="Proteomes" id="UP000479710">
    <property type="component" value="Unassembled WGS sequence"/>
</dbReference>
<protein>
    <submittedName>
        <fullName evidence="3">Uncharacterized protein</fullName>
    </submittedName>
</protein>
<dbReference type="AlphaFoldDB" id="A0A6G1DTP7"/>
<evidence type="ECO:0000259" key="1">
    <source>
        <dbReference type="Pfam" id="PF07727"/>
    </source>
</evidence>
<dbReference type="InterPro" id="IPR013103">
    <property type="entry name" value="RVT_2"/>
</dbReference>
<dbReference type="InterPro" id="IPR057670">
    <property type="entry name" value="SH3_retrovirus"/>
</dbReference>
<evidence type="ECO:0000313" key="3">
    <source>
        <dbReference type="EMBL" id="KAF0915033.1"/>
    </source>
</evidence>
<dbReference type="EMBL" id="SPHZ02000006">
    <property type="protein sequence ID" value="KAF0915033.1"/>
    <property type="molecule type" value="Genomic_DNA"/>
</dbReference>
<dbReference type="OrthoDB" id="1749346at2759"/>
<gene>
    <name evidence="3" type="ORF">E2562_033161</name>
</gene>
<comment type="caution">
    <text evidence="3">The sequence shown here is derived from an EMBL/GenBank/DDBJ whole genome shotgun (WGS) entry which is preliminary data.</text>
</comment>
<dbReference type="Pfam" id="PF07727">
    <property type="entry name" value="RVT_2"/>
    <property type="match status" value="1"/>
</dbReference>
<feature type="domain" description="Retroviral polymerase SH3-like" evidence="2">
    <location>
        <begin position="1"/>
        <end position="41"/>
    </location>
</feature>
<dbReference type="Pfam" id="PF25597">
    <property type="entry name" value="SH3_retrovirus"/>
    <property type="match status" value="1"/>
</dbReference>
<evidence type="ECO:0000313" key="4">
    <source>
        <dbReference type="Proteomes" id="UP000479710"/>
    </source>
</evidence>
<proteinExistence type="predicted"/>
<organism evidence="3 4">
    <name type="scientific">Oryza meyeriana var. granulata</name>
    <dbReference type="NCBI Taxonomy" id="110450"/>
    <lineage>
        <taxon>Eukaryota</taxon>
        <taxon>Viridiplantae</taxon>
        <taxon>Streptophyta</taxon>
        <taxon>Embryophyta</taxon>
        <taxon>Tracheophyta</taxon>
        <taxon>Spermatophyta</taxon>
        <taxon>Magnoliopsida</taxon>
        <taxon>Liliopsida</taxon>
        <taxon>Poales</taxon>
        <taxon>Poaceae</taxon>
        <taxon>BOP clade</taxon>
        <taxon>Oryzoideae</taxon>
        <taxon>Oryzeae</taxon>
        <taxon>Oryzinae</taxon>
        <taxon>Oryza</taxon>
        <taxon>Oryza meyeriana</taxon>
    </lineage>
</organism>
<name>A0A6G1DTP7_9ORYZ</name>
<evidence type="ECO:0000259" key="2">
    <source>
        <dbReference type="Pfam" id="PF25597"/>
    </source>
</evidence>
<feature type="domain" description="Reverse transcriptase Ty1/copia-type" evidence="1">
    <location>
        <begin position="82"/>
        <end position="135"/>
    </location>
</feature>
<accession>A0A6G1DTP7</accession>